<evidence type="ECO:0000256" key="5">
    <source>
        <dbReference type="ARBA" id="ARBA00022884"/>
    </source>
</evidence>
<dbReference type="EC" id="3.6.4.13" evidence="7"/>
<dbReference type="EMBL" id="KV454486">
    <property type="protein sequence ID" value="ODV59312.1"/>
    <property type="molecule type" value="Genomic_DNA"/>
</dbReference>
<comment type="domain">
    <text evidence="7">The Q motif is unique to and characteristic of the DEAD box family of RNA helicases and controls ATP binding and hydrolysis.</text>
</comment>
<dbReference type="Proteomes" id="UP000095038">
    <property type="component" value="Unassembled WGS sequence"/>
</dbReference>
<comment type="catalytic activity">
    <reaction evidence="7">
        <text>ATP + H2O = ADP + phosphate + H(+)</text>
        <dbReference type="Rhea" id="RHEA:13065"/>
        <dbReference type="ChEBI" id="CHEBI:15377"/>
        <dbReference type="ChEBI" id="CHEBI:15378"/>
        <dbReference type="ChEBI" id="CHEBI:30616"/>
        <dbReference type="ChEBI" id="CHEBI:43474"/>
        <dbReference type="ChEBI" id="CHEBI:456216"/>
        <dbReference type="EC" id="3.6.4.13"/>
    </reaction>
</comment>
<dbReference type="GO" id="GO:0005524">
    <property type="term" value="F:ATP binding"/>
    <property type="evidence" value="ECO:0007669"/>
    <property type="project" value="UniProtKB-UniRule"/>
</dbReference>
<keyword evidence="5 7" id="KW-0694">RNA-binding</keyword>
<dbReference type="GO" id="GO:0000463">
    <property type="term" value="P:maturation of LSU-rRNA from tricistronic rRNA transcript (SSU-rRNA, 5.8S rRNA, LSU-rRNA)"/>
    <property type="evidence" value="ECO:0007669"/>
    <property type="project" value="EnsemblFungi"/>
</dbReference>
<dbReference type="GO" id="GO:0016787">
    <property type="term" value="F:hydrolase activity"/>
    <property type="evidence" value="ECO:0007669"/>
    <property type="project" value="UniProtKB-KW"/>
</dbReference>
<comment type="similarity">
    <text evidence="6">Belongs to the DEAD box helicase family.</text>
</comment>
<dbReference type="GO" id="GO:0030687">
    <property type="term" value="C:preribosome, large subunit precursor"/>
    <property type="evidence" value="ECO:0007669"/>
    <property type="project" value="EnsemblFungi"/>
</dbReference>
<keyword evidence="4 6" id="KW-0067">ATP-binding</keyword>
<evidence type="ECO:0000256" key="1">
    <source>
        <dbReference type="ARBA" id="ARBA00022741"/>
    </source>
</evidence>
<dbReference type="GO" id="GO:0003723">
    <property type="term" value="F:RNA binding"/>
    <property type="evidence" value="ECO:0007669"/>
    <property type="project" value="UniProtKB-UniRule"/>
</dbReference>
<feature type="region of interest" description="Disordered" evidence="8">
    <location>
        <begin position="1"/>
        <end position="53"/>
    </location>
</feature>
<dbReference type="GeneID" id="30964708"/>
<evidence type="ECO:0000259" key="9">
    <source>
        <dbReference type="PROSITE" id="PS51192"/>
    </source>
</evidence>
<dbReference type="Gene3D" id="3.40.50.300">
    <property type="entry name" value="P-loop containing nucleotide triphosphate hydrolases"/>
    <property type="match status" value="2"/>
</dbReference>
<organism evidence="11 12">
    <name type="scientific">Ascoidea rubescens DSM 1968</name>
    <dbReference type="NCBI Taxonomy" id="1344418"/>
    <lineage>
        <taxon>Eukaryota</taxon>
        <taxon>Fungi</taxon>
        <taxon>Dikarya</taxon>
        <taxon>Ascomycota</taxon>
        <taxon>Saccharomycotina</taxon>
        <taxon>Saccharomycetes</taxon>
        <taxon>Ascoideaceae</taxon>
        <taxon>Ascoidea</taxon>
    </lineage>
</organism>
<evidence type="ECO:0000256" key="2">
    <source>
        <dbReference type="ARBA" id="ARBA00022801"/>
    </source>
</evidence>
<dbReference type="InParanoid" id="A0A1D2VCM6"/>
<dbReference type="InterPro" id="IPR027417">
    <property type="entry name" value="P-loop_NTPase"/>
</dbReference>
<keyword evidence="12" id="KW-1185">Reference proteome</keyword>
<dbReference type="CDD" id="cd18787">
    <property type="entry name" value="SF2_C_DEAD"/>
    <property type="match status" value="1"/>
</dbReference>
<evidence type="ECO:0000256" key="6">
    <source>
        <dbReference type="RuleBase" id="RU000492"/>
    </source>
</evidence>
<dbReference type="PANTHER" id="PTHR24031">
    <property type="entry name" value="RNA HELICASE"/>
    <property type="match status" value="1"/>
</dbReference>
<protein>
    <recommendedName>
        <fullName evidence="7">ATP-dependent RNA helicase</fullName>
        <ecNumber evidence="7">3.6.4.13</ecNumber>
    </recommendedName>
</protein>
<dbReference type="GO" id="GO:0003724">
    <property type="term" value="F:RNA helicase activity"/>
    <property type="evidence" value="ECO:0007669"/>
    <property type="project" value="UniProtKB-EC"/>
</dbReference>
<dbReference type="SMART" id="SM00487">
    <property type="entry name" value="DEXDc"/>
    <property type="match status" value="1"/>
</dbReference>
<dbReference type="Pfam" id="PF00271">
    <property type="entry name" value="Helicase_C"/>
    <property type="match status" value="1"/>
</dbReference>
<dbReference type="RefSeq" id="XP_020045619.1">
    <property type="nucleotide sequence ID" value="XM_020191072.1"/>
</dbReference>
<evidence type="ECO:0000259" key="10">
    <source>
        <dbReference type="PROSITE" id="PS51194"/>
    </source>
</evidence>
<feature type="domain" description="Helicase C-terminal" evidence="10">
    <location>
        <begin position="409"/>
        <end position="561"/>
    </location>
</feature>
<keyword evidence="3 6" id="KW-0347">Helicase</keyword>
<dbReference type="InterPro" id="IPR014001">
    <property type="entry name" value="Helicase_ATP-bd"/>
</dbReference>
<evidence type="ECO:0000313" key="12">
    <source>
        <dbReference type="Proteomes" id="UP000095038"/>
    </source>
</evidence>
<name>A0A1D2VCM6_9ASCO</name>
<dbReference type="PROSITE" id="PS51194">
    <property type="entry name" value="HELICASE_CTER"/>
    <property type="match status" value="1"/>
</dbReference>
<dbReference type="InterPro" id="IPR000629">
    <property type="entry name" value="RNA-helicase_DEAD-box_CS"/>
</dbReference>
<dbReference type="STRING" id="1344418.A0A1D2VCM6"/>
<dbReference type="AlphaFoldDB" id="A0A1D2VCM6"/>
<gene>
    <name evidence="11" type="ORF">ASCRUDRAFT_49082</name>
</gene>
<sequence>MESFSNRFDPSSLPDQKPISSTGKRKRDVGKTFFENSGEISSDHLKENGDPVQGKHKAVLQRFKHAKFFLSSSKQEKEIVPLNVNSLEPLPQPLPRASQQLLQIKSNQNTLDWLPKQINYNKNKIKNFKEYTDDNLLDPRILNNLVENNFEKAFSVQTAVLDTLLLDIKKKKLLPDSGNDLLINSPTGSGKTISYLIPIIQYLSTRIIPKLSCIILVPTKPLITQVFDTLIKVSQGINLTITPLNKNSLFADEAVKLRKNVSDIIVSTPGRLVDHLQLKNISLKNLKYLIIDEADRLFNQSFQNWVTVLFNEIEQTNMKINLKTKIQFRVDKIICSSTLFGSLPSLTSIPLFKPKIIVIDNEFDTSSNHESTLTTAGNFSKAVFSLPSNLKEFQFFQNSSNSLFKPLILLKFLIINNFKSHTLIFTKSNDSSSRLARLLQLLAVNYSFDLNIQCINSTLSQFKKQKILDRFSAGEINILVSTDLMARGIDILTIKRVINYDLPMSSREYVHRVGRTSRAGNTGEAITFIFGNGERKWFNRMMKDIIRKPTSKIEIITMDQNTSTLVEADQSTPYDSIVDSNDRQLYKSALEHLQREVAGK</sequence>
<keyword evidence="1 6" id="KW-0547">Nucleotide-binding</keyword>
<keyword evidence="2 6" id="KW-0378">Hydrolase</keyword>
<dbReference type="GO" id="GO:0000466">
    <property type="term" value="P:maturation of 5.8S rRNA from tricistronic rRNA transcript (SSU-rRNA, 5.8S rRNA, LSU-rRNA)"/>
    <property type="evidence" value="ECO:0007669"/>
    <property type="project" value="EnsemblFungi"/>
</dbReference>
<evidence type="ECO:0000256" key="3">
    <source>
        <dbReference type="ARBA" id="ARBA00022806"/>
    </source>
</evidence>
<dbReference type="InterPro" id="IPR001650">
    <property type="entry name" value="Helicase_C-like"/>
</dbReference>
<evidence type="ECO:0000256" key="4">
    <source>
        <dbReference type="ARBA" id="ARBA00022840"/>
    </source>
</evidence>
<evidence type="ECO:0000256" key="8">
    <source>
        <dbReference type="SAM" id="MobiDB-lite"/>
    </source>
</evidence>
<dbReference type="OrthoDB" id="3370at2759"/>
<dbReference type="SMART" id="SM00490">
    <property type="entry name" value="HELICc"/>
    <property type="match status" value="1"/>
</dbReference>
<evidence type="ECO:0000313" key="11">
    <source>
        <dbReference type="EMBL" id="ODV59312.1"/>
    </source>
</evidence>
<dbReference type="SUPFAM" id="SSF52540">
    <property type="entry name" value="P-loop containing nucleoside triphosphate hydrolases"/>
    <property type="match status" value="1"/>
</dbReference>
<dbReference type="Pfam" id="PF00270">
    <property type="entry name" value="DEAD"/>
    <property type="match status" value="1"/>
</dbReference>
<comment type="function">
    <text evidence="7">RNA helicase.</text>
</comment>
<accession>A0A1D2VCM6</accession>
<dbReference type="InterPro" id="IPR011545">
    <property type="entry name" value="DEAD/DEAH_box_helicase_dom"/>
</dbReference>
<reference evidence="12" key="1">
    <citation type="submission" date="2016-05" db="EMBL/GenBank/DDBJ databases">
        <title>Comparative genomics of biotechnologically important yeasts.</title>
        <authorList>
            <consortium name="DOE Joint Genome Institute"/>
            <person name="Riley R."/>
            <person name="Haridas S."/>
            <person name="Wolfe K.H."/>
            <person name="Lopes M.R."/>
            <person name="Hittinger C.T."/>
            <person name="Goker M."/>
            <person name="Salamov A."/>
            <person name="Wisecaver J."/>
            <person name="Long T.M."/>
            <person name="Aerts A.L."/>
            <person name="Barry K."/>
            <person name="Choi C."/>
            <person name="Clum A."/>
            <person name="Coughlan A.Y."/>
            <person name="Deshpande S."/>
            <person name="Douglass A.P."/>
            <person name="Hanson S.J."/>
            <person name="Klenk H.-P."/>
            <person name="Labutti K."/>
            <person name="Lapidus A."/>
            <person name="Lindquist E."/>
            <person name="Lipzen A."/>
            <person name="Meier-Kolthoff J.P."/>
            <person name="Ohm R.A."/>
            <person name="Otillar R.P."/>
            <person name="Pangilinan J."/>
            <person name="Peng Y."/>
            <person name="Rokas A."/>
            <person name="Rosa C.A."/>
            <person name="Scheuner C."/>
            <person name="Sibirny A.A."/>
            <person name="Slot J.C."/>
            <person name="Stielow J.B."/>
            <person name="Sun H."/>
            <person name="Kurtzman C.P."/>
            <person name="Blackwell M."/>
            <person name="Grigoriev I.V."/>
            <person name="Jeffries T.W."/>
        </authorList>
    </citation>
    <scope>NUCLEOTIDE SEQUENCE [LARGE SCALE GENOMIC DNA]</scope>
    <source>
        <strain evidence="12">DSM 1968</strain>
    </source>
</reference>
<dbReference type="GO" id="GO:0005730">
    <property type="term" value="C:nucleolus"/>
    <property type="evidence" value="ECO:0007669"/>
    <property type="project" value="EnsemblFungi"/>
</dbReference>
<dbReference type="PROSITE" id="PS51192">
    <property type="entry name" value="HELICASE_ATP_BIND_1"/>
    <property type="match status" value="1"/>
</dbReference>
<feature type="domain" description="Helicase ATP-binding" evidence="9">
    <location>
        <begin position="172"/>
        <end position="357"/>
    </location>
</feature>
<proteinExistence type="inferred from homology"/>
<dbReference type="PROSITE" id="PS00039">
    <property type="entry name" value="DEAD_ATP_HELICASE"/>
    <property type="match status" value="1"/>
</dbReference>
<evidence type="ECO:0000256" key="7">
    <source>
        <dbReference type="RuleBase" id="RU365068"/>
    </source>
</evidence>
<dbReference type="FunCoup" id="A0A1D2VCM6">
    <property type="interactions" value="876"/>
</dbReference>